<name>A0A3G4ZW18_9VIRU</name>
<evidence type="ECO:0000313" key="2">
    <source>
        <dbReference type="EMBL" id="AYV79050.1"/>
    </source>
</evidence>
<accession>A0A3G4ZW18</accession>
<feature type="region of interest" description="Disordered" evidence="1">
    <location>
        <begin position="1"/>
        <end position="43"/>
    </location>
</feature>
<dbReference type="EMBL" id="MK072132">
    <property type="protein sequence ID" value="AYV79050.1"/>
    <property type="molecule type" value="Genomic_DNA"/>
</dbReference>
<reference evidence="2" key="1">
    <citation type="submission" date="2018-10" db="EMBL/GenBank/DDBJ databases">
        <title>Hidden diversity of soil giant viruses.</title>
        <authorList>
            <person name="Schulz F."/>
            <person name="Alteio L."/>
            <person name="Goudeau D."/>
            <person name="Ryan E.M."/>
            <person name="Malmstrom R.R."/>
            <person name="Blanchard J."/>
            <person name="Woyke T."/>
        </authorList>
    </citation>
    <scope>NUCLEOTIDE SEQUENCE</scope>
    <source>
        <strain evidence="2">FNV1</strain>
    </source>
</reference>
<feature type="compositionally biased region" description="Acidic residues" evidence="1">
    <location>
        <begin position="30"/>
        <end position="40"/>
    </location>
</feature>
<evidence type="ECO:0000256" key="1">
    <source>
        <dbReference type="SAM" id="MobiDB-lite"/>
    </source>
</evidence>
<organism evidence="2">
    <name type="scientific">Faunusvirus sp</name>
    <dbReference type="NCBI Taxonomy" id="2487766"/>
    <lineage>
        <taxon>Viruses</taxon>
        <taxon>Varidnaviria</taxon>
        <taxon>Bamfordvirae</taxon>
        <taxon>Nucleocytoviricota</taxon>
        <taxon>Megaviricetes</taxon>
        <taxon>Imitervirales</taxon>
        <taxon>Mimiviridae</taxon>
    </lineage>
</organism>
<gene>
    <name evidence="2" type="ORF">Faunusvirus1_70</name>
</gene>
<protein>
    <submittedName>
        <fullName evidence="2">Uncharacterized protein</fullName>
    </submittedName>
</protein>
<proteinExistence type="predicted"/>
<sequence length="233" mass="26867">MSASGAAQETKGKTKTETKTETKSETKNEVEDETVNEEVVNEEKNEVADDIRDYAKDELFGVCANIEQLNSFTTFFKYTIRSFKPFRPIKLSELCVLMKTRDIEKLSELYQVGWVIRTQIHPPIHGGITIGINRTIDLGSVIARNDPEELDKIWQTEYNSCLTAFIDFLKNDWAKRVKVAVKSMDRMARYTKKSVDKLLKLDTVHLERLMERYGDIPVGELYDRIPAAFWQTT</sequence>
<feature type="compositionally biased region" description="Basic and acidic residues" evidence="1">
    <location>
        <begin position="10"/>
        <end position="29"/>
    </location>
</feature>